<comment type="caution">
    <text evidence="2">The sequence shown here is derived from an EMBL/GenBank/DDBJ whole genome shotgun (WGS) entry which is preliminary data.</text>
</comment>
<organism evidence="2 3">
    <name type="scientific">Robbsia betulipollinis</name>
    <dbReference type="NCBI Taxonomy" id="2981849"/>
    <lineage>
        <taxon>Bacteria</taxon>
        <taxon>Pseudomonadati</taxon>
        <taxon>Pseudomonadota</taxon>
        <taxon>Betaproteobacteria</taxon>
        <taxon>Burkholderiales</taxon>
        <taxon>Burkholderiaceae</taxon>
        <taxon>Robbsia</taxon>
    </lineage>
</organism>
<reference evidence="2" key="1">
    <citation type="submission" date="2022-11" db="EMBL/GenBank/DDBJ databases">
        <title>Robbsia betulipollinis sp. nov., isolated from pollen of birch (Betula pendula).</title>
        <authorList>
            <person name="Shi H."/>
            <person name="Ambika Manirajan B."/>
            <person name="Ratering S."/>
            <person name="Geissler-Plaum R."/>
            <person name="Schnell S."/>
        </authorList>
    </citation>
    <scope>NUCLEOTIDE SEQUENCE</scope>
    <source>
        <strain evidence="2">Bb-Pol-6</strain>
    </source>
</reference>
<gene>
    <name evidence="2" type="ORF">OVY01_05090</name>
</gene>
<proteinExistence type="predicted"/>
<dbReference type="Proteomes" id="UP001082899">
    <property type="component" value="Unassembled WGS sequence"/>
</dbReference>
<feature type="region of interest" description="Disordered" evidence="1">
    <location>
        <begin position="61"/>
        <end position="85"/>
    </location>
</feature>
<protein>
    <submittedName>
        <fullName evidence="2">Uncharacterized protein</fullName>
    </submittedName>
</protein>
<dbReference type="EMBL" id="JAPMXC010000001">
    <property type="protein sequence ID" value="MCY0386622.1"/>
    <property type="molecule type" value="Genomic_DNA"/>
</dbReference>
<evidence type="ECO:0000313" key="3">
    <source>
        <dbReference type="Proteomes" id="UP001082899"/>
    </source>
</evidence>
<accession>A0ABT3ZJJ5</accession>
<dbReference type="RefSeq" id="WP_267846141.1">
    <property type="nucleotide sequence ID" value="NZ_JAPMXC010000001.1"/>
</dbReference>
<name>A0ABT3ZJJ5_9BURK</name>
<evidence type="ECO:0000256" key="1">
    <source>
        <dbReference type="SAM" id="MobiDB-lite"/>
    </source>
</evidence>
<keyword evidence="3" id="KW-1185">Reference proteome</keyword>
<sequence>MSIPSMSCATCTPPRATRRARAVQALRRTFSSWSWEALSTSGYFDILLAGQMAFAYEAAPRENDARDEIRDTPMARDAVRRQSAR</sequence>
<evidence type="ECO:0000313" key="2">
    <source>
        <dbReference type="EMBL" id="MCY0386622.1"/>
    </source>
</evidence>